<accession>A0ABN3LP64</accession>
<evidence type="ECO:0000313" key="8">
    <source>
        <dbReference type="Proteomes" id="UP001500730"/>
    </source>
</evidence>
<dbReference type="InterPro" id="IPR000683">
    <property type="entry name" value="Gfo/Idh/MocA-like_OxRdtase_N"/>
</dbReference>
<keyword evidence="2" id="KW-0560">Oxidoreductase</keyword>
<feature type="region of interest" description="Disordered" evidence="4">
    <location>
        <begin position="1"/>
        <end position="21"/>
    </location>
</feature>
<name>A0ABN3LP64_9MICO</name>
<dbReference type="InterPro" id="IPR050984">
    <property type="entry name" value="Gfo/Idh/MocA_domain"/>
</dbReference>
<keyword evidence="3" id="KW-0520">NAD</keyword>
<evidence type="ECO:0000256" key="2">
    <source>
        <dbReference type="ARBA" id="ARBA00023002"/>
    </source>
</evidence>
<proteinExistence type="inferred from homology"/>
<comment type="caution">
    <text evidence="7">The sequence shown here is derived from an EMBL/GenBank/DDBJ whole genome shotgun (WGS) entry which is preliminary data.</text>
</comment>
<dbReference type="Gene3D" id="3.30.360.10">
    <property type="entry name" value="Dihydrodipicolinate Reductase, domain 2"/>
    <property type="match status" value="1"/>
</dbReference>
<evidence type="ECO:0000256" key="3">
    <source>
        <dbReference type="ARBA" id="ARBA00023027"/>
    </source>
</evidence>
<dbReference type="SUPFAM" id="SSF51735">
    <property type="entry name" value="NAD(P)-binding Rossmann-fold domains"/>
    <property type="match status" value="1"/>
</dbReference>
<dbReference type="EMBL" id="BAAARE010000010">
    <property type="protein sequence ID" value="GAA2486182.1"/>
    <property type="molecule type" value="Genomic_DNA"/>
</dbReference>
<comment type="similarity">
    <text evidence="1">Belongs to the Gfo/Idh/MocA family.</text>
</comment>
<dbReference type="Gene3D" id="3.40.50.720">
    <property type="entry name" value="NAD(P)-binding Rossmann-like Domain"/>
    <property type="match status" value="1"/>
</dbReference>
<keyword evidence="8" id="KW-1185">Reference proteome</keyword>
<dbReference type="PANTHER" id="PTHR22604:SF105">
    <property type="entry name" value="TRANS-1,2-DIHYDROBENZENE-1,2-DIOL DEHYDROGENASE"/>
    <property type="match status" value="1"/>
</dbReference>
<reference evidence="7 8" key="1">
    <citation type="journal article" date="2019" name="Int. J. Syst. Evol. Microbiol.">
        <title>The Global Catalogue of Microorganisms (GCM) 10K type strain sequencing project: providing services to taxonomists for standard genome sequencing and annotation.</title>
        <authorList>
            <consortium name="The Broad Institute Genomics Platform"/>
            <consortium name="The Broad Institute Genome Sequencing Center for Infectious Disease"/>
            <person name="Wu L."/>
            <person name="Ma J."/>
        </authorList>
    </citation>
    <scope>NUCLEOTIDE SEQUENCE [LARGE SCALE GENOMIC DNA]</scope>
    <source>
        <strain evidence="7 8">JCM 16259</strain>
    </source>
</reference>
<feature type="domain" description="GFO/IDH/MocA-like oxidoreductase" evidence="6">
    <location>
        <begin position="154"/>
        <end position="264"/>
    </location>
</feature>
<dbReference type="InterPro" id="IPR055170">
    <property type="entry name" value="GFO_IDH_MocA-like_dom"/>
</dbReference>
<evidence type="ECO:0000256" key="4">
    <source>
        <dbReference type="SAM" id="MobiDB-lite"/>
    </source>
</evidence>
<dbReference type="Pfam" id="PF22725">
    <property type="entry name" value="GFO_IDH_MocA_C3"/>
    <property type="match status" value="1"/>
</dbReference>
<protein>
    <submittedName>
        <fullName evidence="7">Gfo/Idh/MocA family oxidoreductase</fullName>
    </submittedName>
</protein>
<sequence length="348" mass="36168">MSIPSLPDALPAPRRPSPSSVPRLRWGVLGTGWIASRFVASLQASTTQRVVAVGSRTQTSADAFAGTSDIERAHPSAEALVADPEVDVVYVATPHHLHLAGALLAIRAGKHVLVEKPLGLNASEAQEISDAAAAAGVFCMEAMWTLFLPRLDVVRQVLDAGLLGHVRTVLADHGEHFDPPHRILDPAMAGGSLLDLGTYVTMLATWALGPATRVLATGETTGTGVNGQAAMLLTHAGDATSVLHSTLLTRTPTTATIAGTAATLTLPGPFFMPGDVVVTSADGSRSVTWTDPEPIGHGALFHSALEVARCIGEGLLESPLHPAAAVQSNLRALDEVTRQLGVTYSSTP</sequence>
<evidence type="ECO:0000256" key="1">
    <source>
        <dbReference type="ARBA" id="ARBA00010928"/>
    </source>
</evidence>
<dbReference type="PANTHER" id="PTHR22604">
    <property type="entry name" value="OXIDOREDUCTASES"/>
    <property type="match status" value="1"/>
</dbReference>
<feature type="domain" description="Gfo/Idh/MocA-like oxidoreductase N-terminal" evidence="5">
    <location>
        <begin position="24"/>
        <end position="141"/>
    </location>
</feature>
<evidence type="ECO:0000259" key="6">
    <source>
        <dbReference type="Pfam" id="PF22725"/>
    </source>
</evidence>
<dbReference type="Proteomes" id="UP001500730">
    <property type="component" value="Unassembled WGS sequence"/>
</dbReference>
<dbReference type="InterPro" id="IPR036291">
    <property type="entry name" value="NAD(P)-bd_dom_sf"/>
</dbReference>
<dbReference type="RefSeq" id="WP_344255257.1">
    <property type="nucleotide sequence ID" value="NZ_BAAARE010000010.1"/>
</dbReference>
<gene>
    <name evidence="7" type="ORF">GCM10009858_25120</name>
</gene>
<dbReference type="SUPFAM" id="SSF55347">
    <property type="entry name" value="Glyceraldehyde-3-phosphate dehydrogenase-like, C-terminal domain"/>
    <property type="match status" value="1"/>
</dbReference>
<evidence type="ECO:0000313" key="7">
    <source>
        <dbReference type="EMBL" id="GAA2486182.1"/>
    </source>
</evidence>
<evidence type="ECO:0000259" key="5">
    <source>
        <dbReference type="Pfam" id="PF01408"/>
    </source>
</evidence>
<organism evidence="7 8">
    <name type="scientific">Terrabacter carboxydivorans</name>
    <dbReference type="NCBI Taxonomy" id="619730"/>
    <lineage>
        <taxon>Bacteria</taxon>
        <taxon>Bacillati</taxon>
        <taxon>Actinomycetota</taxon>
        <taxon>Actinomycetes</taxon>
        <taxon>Micrococcales</taxon>
        <taxon>Intrasporangiaceae</taxon>
        <taxon>Terrabacter</taxon>
    </lineage>
</organism>
<dbReference type="Pfam" id="PF01408">
    <property type="entry name" value="GFO_IDH_MocA"/>
    <property type="match status" value="1"/>
</dbReference>